<sequence length="98" mass="10859">MFEDDPMENFTSLRRRASSAELMYRQEVAKTRHLIAGLQKTTEDLVKTNGELNRLRRFRNIVKAAYPSAAARFWLMAGGEAGGDMPSAGQGGSDRSPP</sequence>
<accession>A0A443KNA3</accession>
<dbReference type="RefSeq" id="WP_128231585.1">
    <property type="nucleotide sequence ID" value="NZ_SAUY01000003.1"/>
</dbReference>
<dbReference type="AlphaFoldDB" id="A0A443KNA3"/>
<protein>
    <submittedName>
        <fullName evidence="1">Uncharacterized protein</fullName>
    </submittedName>
</protein>
<dbReference type="EMBL" id="SAUY01000003">
    <property type="protein sequence ID" value="RWR34269.1"/>
    <property type="molecule type" value="Genomic_DNA"/>
</dbReference>
<dbReference type="Proteomes" id="UP000284451">
    <property type="component" value="Unassembled WGS sequence"/>
</dbReference>
<name>A0A443KNA3_9RHOB</name>
<evidence type="ECO:0000313" key="1">
    <source>
        <dbReference type="EMBL" id="RWR34269.1"/>
    </source>
</evidence>
<proteinExistence type="predicted"/>
<reference evidence="1 2" key="1">
    <citation type="submission" date="2019-01" db="EMBL/GenBank/DDBJ databases">
        <title>Sinorhodobacter populi sp. nov. isolated from the symptomatic bark tissue of Populus euramericana canker.</title>
        <authorList>
            <person name="Xu G."/>
        </authorList>
    </citation>
    <scope>NUCLEOTIDE SEQUENCE [LARGE SCALE GENOMIC DNA]</scope>
    <source>
        <strain evidence="1 2">07D10-4-3</strain>
    </source>
</reference>
<evidence type="ECO:0000313" key="2">
    <source>
        <dbReference type="Proteomes" id="UP000284451"/>
    </source>
</evidence>
<comment type="caution">
    <text evidence="1">The sequence shown here is derived from an EMBL/GenBank/DDBJ whole genome shotgun (WGS) entry which is preliminary data.</text>
</comment>
<organism evidence="1 2">
    <name type="scientific">Paenirhodobacter populi</name>
    <dbReference type="NCBI Taxonomy" id="2306993"/>
    <lineage>
        <taxon>Bacteria</taxon>
        <taxon>Pseudomonadati</taxon>
        <taxon>Pseudomonadota</taxon>
        <taxon>Alphaproteobacteria</taxon>
        <taxon>Rhodobacterales</taxon>
        <taxon>Rhodobacter group</taxon>
        <taxon>Paenirhodobacter</taxon>
    </lineage>
</organism>
<gene>
    <name evidence="1" type="ORF">D2T29_05085</name>
</gene>
<reference evidence="1 2" key="2">
    <citation type="submission" date="2019-01" db="EMBL/GenBank/DDBJ databases">
        <authorList>
            <person name="Li Y."/>
        </authorList>
    </citation>
    <scope>NUCLEOTIDE SEQUENCE [LARGE SCALE GENOMIC DNA]</scope>
    <source>
        <strain evidence="1 2">07D10-4-3</strain>
    </source>
</reference>